<protein>
    <recommendedName>
        <fullName evidence="6">Glucose-methanol-choline oxidoreductase N-terminal domain-containing protein</fullName>
    </recommendedName>
</protein>
<organism evidence="7 8">
    <name type="scientific">Monodon monoceros</name>
    <name type="common">Narwhal</name>
    <name type="synonym">Ceratodon monodon</name>
    <dbReference type="NCBI Taxonomy" id="40151"/>
    <lineage>
        <taxon>Eukaryota</taxon>
        <taxon>Metazoa</taxon>
        <taxon>Chordata</taxon>
        <taxon>Craniata</taxon>
        <taxon>Vertebrata</taxon>
        <taxon>Euteleostomi</taxon>
        <taxon>Mammalia</taxon>
        <taxon>Eutheria</taxon>
        <taxon>Laurasiatheria</taxon>
        <taxon>Artiodactyla</taxon>
        <taxon>Whippomorpha</taxon>
        <taxon>Cetacea</taxon>
        <taxon>Odontoceti</taxon>
        <taxon>Monodontidae</taxon>
        <taxon>Monodon</taxon>
    </lineage>
</organism>
<dbReference type="InterPro" id="IPR015590">
    <property type="entry name" value="Aldehyde_DH_dom"/>
</dbReference>
<dbReference type="Gene3D" id="3.30.560.10">
    <property type="entry name" value="Glucose Oxidase, domain 3"/>
    <property type="match status" value="1"/>
</dbReference>
<accession>A0A4U1EBF2</accession>
<dbReference type="Pfam" id="PF05199">
    <property type="entry name" value="GMC_oxred_C"/>
    <property type="match status" value="1"/>
</dbReference>
<dbReference type="PANTHER" id="PTHR43570">
    <property type="entry name" value="ALDEHYDE DEHYDROGENASE"/>
    <property type="match status" value="1"/>
</dbReference>
<dbReference type="Pfam" id="PF00732">
    <property type="entry name" value="GMC_oxred_N"/>
    <property type="match status" value="1"/>
</dbReference>
<evidence type="ECO:0000256" key="3">
    <source>
        <dbReference type="ARBA" id="ARBA00023027"/>
    </source>
</evidence>
<dbReference type="InterPro" id="IPR016160">
    <property type="entry name" value="Ald_DH_CS_CYS"/>
</dbReference>
<name>A0A4U1EBF2_MONMO</name>
<dbReference type="InterPro" id="IPR007867">
    <property type="entry name" value="GMC_OxRtase_C"/>
</dbReference>
<dbReference type="InterPro" id="IPR016162">
    <property type="entry name" value="Ald_DH_N"/>
</dbReference>
<feature type="non-terminal residue" evidence="7">
    <location>
        <position position="1"/>
    </location>
</feature>
<dbReference type="GO" id="GO:0050660">
    <property type="term" value="F:flavin adenine dinucleotide binding"/>
    <property type="evidence" value="ECO:0007669"/>
    <property type="project" value="InterPro"/>
</dbReference>
<evidence type="ECO:0000313" key="8">
    <source>
        <dbReference type="Proteomes" id="UP000308365"/>
    </source>
</evidence>
<dbReference type="Gene3D" id="3.40.309.10">
    <property type="entry name" value="Aldehyde Dehydrogenase, Chain A, domain 2"/>
    <property type="match status" value="1"/>
</dbReference>
<dbReference type="Gene3D" id="3.40.605.10">
    <property type="entry name" value="Aldehyde Dehydrogenase, Chain A, domain 1"/>
    <property type="match status" value="1"/>
</dbReference>
<evidence type="ECO:0000259" key="6">
    <source>
        <dbReference type="PROSITE" id="PS00624"/>
    </source>
</evidence>
<dbReference type="PROSITE" id="PS00687">
    <property type="entry name" value="ALDEHYDE_DEHYDR_GLU"/>
    <property type="match status" value="1"/>
</dbReference>
<dbReference type="GO" id="GO:0005737">
    <property type="term" value="C:cytoplasm"/>
    <property type="evidence" value="ECO:0007669"/>
    <property type="project" value="TreeGrafter"/>
</dbReference>
<sequence>RQGALDETLHGRQGPLAVSDLASPSPVSQAFVAAAQACGLPANADFNGPQQEGVGLYQVFQKNGRRLDASRAYRGQAPCANLQVLAGVRVNRVCFEGRRATGVEVADREGVRTLAARREVILCAGAIASPQLLCLSGIGPADELARLGIPLVADAPQVGQNLQDHLDYSLNLRLNGPGLFGWGPRGTLRSLAALPAYRQGHGFLTTNGAEAGGFVRSAPGLDRPDLQLHFCVSNVDDHGRRKHLATGVALHVCALRPHSRGSVRLASTDPARMPRIDPAFLSHPDDLPLLVQGVRLARRILRSEPFAKLGGRPLYGTLEDESDDRLAALIRAQSDTIYHPVGTCRMGSDPGSVLDPALRVRGVSGLRVADASIMPTLHEASRREAPPDAPARQAALLRLEQLVSRHAEALISAIDADFGGRSRTETELLEMLPTLRALRHARAHVGRWMRPRRQPVEWLFRPGHNQLRHEPLGVIGIMAPWNYPLLLTLGPLCDALAAGNRALLKPSELTPAFSDLLQRLIAEAFDAAEVAVVTGGVDVGQAFASLPFDHLVFTGSTAVGRKVMLAAAANLTPVTLELGGKSPAIVAPDYPVAAAARSIAFGKFVNAGQTCIAPDYALVPAQQLEAFAEAVLQQARRTLPDPGRNPDYSAIVSPAHRARLHALLDEARASGARVLSSAELPRDDPHVAPTVVLAPGRHLRLMQEEIFGPILPIVPYQNLDEALALVARHERPLALYLFSHQRSTRQQVLAAAPSGGVTLNGTLLHIAQHSLPFGGIGPSGTGAYHGHAGFLRFSHARGVHQVGPINPFETLGPPWGRLARWMARWQRGA</sequence>
<proteinExistence type="inferred from homology"/>
<dbReference type="Gene3D" id="3.50.50.60">
    <property type="entry name" value="FAD/NAD(P)-binding domain"/>
    <property type="match status" value="1"/>
</dbReference>
<dbReference type="CDD" id="cd07133">
    <property type="entry name" value="ALDH_CALDH_CalB"/>
    <property type="match status" value="1"/>
</dbReference>
<dbReference type="InterPro" id="IPR029510">
    <property type="entry name" value="Ald_DH_CS_GLU"/>
</dbReference>
<dbReference type="PROSITE" id="PS00070">
    <property type="entry name" value="ALDEHYDE_DEHYDR_CYS"/>
    <property type="match status" value="1"/>
</dbReference>
<dbReference type="AlphaFoldDB" id="A0A4U1EBF2"/>
<feature type="domain" description="Glucose-methanol-choline oxidoreductase N-terminal" evidence="6">
    <location>
        <begin position="125"/>
        <end position="139"/>
    </location>
</feature>
<dbReference type="Proteomes" id="UP000308365">
    <property type="component" value="Unassembled WGS sequence"/>
</dbReference>
<evidence type="ECO:0000256" key="2">
    <source>
        <dbReference type="ARBA" id="ARBA00023002"/>
    </source>
</evidence>
<dbReference type="PROSITE" id="PS00624">
    <property type="entry name" value="GMC_OXRED_2"/>
    <property type="match status" value="1"/>
</dbReference>
<dbReference type="SUPFAM" id="SSF53720">
    <property type="entry name" value="ALDH-like"/>
    <property type="match status" value="1"/>
</dbReference>
<dbReference type="Pfam" id="PF00171">
    <property type="entry name" value="Aldedh"/>
    <property type="match status" value="1"/>
</dbReference>
<dbReference type="GO" id="GO:0004029">
    <property type="term" value="F:aldehyde dehydrogenase (NAD+) activity"/>
    <property type="evidence" value="ECO:0007669"/>
    <property type="project" value="TreeGrafter"/>
</dbReference>
<evidence type="ECO:0000256" key="5">
    <source>
        <dbReference type="RuleBase" id="RU003345"/>
    </source>
</evidence>
<dbReference type="InterPro" id="IPR036188">
    <property type="entry name" value="FAD/NAD-bd_sf"/>
</dbReference>
<keyword evidence="2 5" id="KW-0560">Oxidoreductase</keyword>
<dbReference type="GO" id="GO:0006081">
    <property type="term" value="P:aldehyde metabolic process"/>
    <property type="evidence" value="ECO:0007669"/>
    <property type="project" value="InterPro"/>
</dbReference>
<dbReference type="SUPFAM" id="SSF51905">
    <property type="entry name" value="FAD/NAD(P)-binding domain"/>
    <property type="match status" value="1"/>
</dbReference>
<gene>
    <name evidence="7" type="ORF">EI555_014767</name>
</gene>
<comment type="similarity">
    <text evidence="1 5">Belongs to the aldehyde dehydrogenase family.</text>
</comment>
<comment type="caution">
    <text evidence="7">The sequence shown here is derived from an EMBL/GenBank/DDBJ whole genome shotgun (WGS) entry which is preliminary data.</text>
</comment>
<evidence type="ECO:0000256" key="4">
    <source>
        <dbReference type="PROSITE-ProRule" id="PRU10007"/>
    </source>
</evidence>
<evidence type="ECO:0000313" key="7">
    <source>
        <dbReference type="EMBL" id="TKC33445.1"/>
    </source>
</evidence>
<dbReference type="InterPro" id="IPR016161">
    <property type="entry name" value="Ald_DH/histidinol_DH"/>
</dbReference>
<dbReference type="GO" id="GO:0016614">
    <property type="term" value="F:oxidoreductase activity, acting on CH-OH group of donors"/>
    <property type="evidence" value="ECO:0007669"/>
    <property type="project" value="InterPro"/>
</dbReference>
<evidence type="ECO:0000256" key="1">
    <source>
        <dbReference type="ARBA" id="ARBA00009986"/>
    </source>
</evidence>
<dbReference type="InterPro" id="IPR016163">
    <property type="entry name" value="Ald_DH_C"/>
</dbReference>
<reference evidence="8" key="1">
    <citation type="journal article" date="2019" name="IScience">
        <title>Narwhal Genome Reveals Long-Term Low Genetic Diversity despite Current Large Abundance Size.</title>
        <authorList>
            <person name="Westbury M.V."/>
            <person name="Petersen B."/>
            <person name="Garde E."/>
            <person name="Heide-Jorgensen M.P."/>
            <person name="Lorenzen E.D."/>
        </authorList>
    </citation>
    <scope>NUCLEOTIDE SEQUENCE [LARGE SCALE GENOMIC DNA]</scope>
</reference>
<feature type="active site" evidence="4">
    <location>
        <position position="577"/>
    </location>
</feature>
<dbReference type="SUPFAM" id="SSF54373">
    <property type="entry name" value="FAD-linked reductases, C-terminal domain"/>
    <property type="match status" value="1"/>
</dbReference>
<dbReference type="InterPro" id="IPR012394">
    <property type="entry name" value="Aldehyde_DH_NAD(P)"/>
</dbReference>
<keyword evidence="3" id="KW-0520">NAD</keyword>
<dbReference type="PANTHER" id="PTHR43570:SF20">
    <property type="entry name" value="ALDEHYDE DEHYDROGENASE ALDX-RELATED"/>
    <property type="match status" value="1"/>
</dbReference>
<dbReference type="InterPro" id="IPR000172">
    <property type="entry name" value="GMC_OxRdtase_N"/>
</dbReference>
<dbReference type="EMBL" id="RWIC01003388">
    <property type="protein sequence ID" value="TKC33445.1"/>
    <property type="molecule type" value="Genomic_DNA"/>
</dbReference>